<dbReference type="EMBL" id="JBBKZV010000014">
    <property type="protein sequence ID" value="MEJ8824524.1"/>
    <property type="molecule type" value="Genomic_DNA"/>
</dbReference>
<dbReference type="InterPro" id="IPR015943">
    <property type="entry name" value="WD40/YVTN_repeat-like_dom_sf"/>
</dbReference>
<sequence length="226" mass="23437">MVGSGSFSRRCGGSGPRATSLTGDCRSPRLLSSIPVGIRTDGGVVVGSAPLGHEGMVSGDGLTYYVGDWINSTYRGVDITNISKPKAIASFNMKTELGLAAHGLSVSADGNRIYATAPFNPTAADVGVTMKNGFVVLDTSEVQARKPNAKIKHISSSLYTDGAGAQHTIAVKVGGKPYMVMVDELGSGVSEQASDVTDTCSKGLTPFPMTRIFDMADETKPALCPS</sequence>
<dbReference type="Proteomes" id="UP001363010">
    <property type="component" value="Unassembled WGS sequence"/>
</dbReference>
<reference evidence="2 3" key="1">
    <citation type="submission" date="2024-03" db="EMBL/GenBank/DDBJ databases">
        <title>Novel species of the genus Variovorax.</title>
        <authorList>
            <person name="Liu Q."/>
            <person name="Xin Y.-H."/>
        </authorList>
    </citation>
    <scope>NUCLEOTIDE SEQUENCE [LARGE SCALE GENOMIC DNA]</scope>
    <source>
        <strain evidence="2 3">KACC 18501</strain>
    </source>
</reference>
<evidence type="ECO:0000313" key="3">
    <source>
        <dbReference type="Proteomes" id="UP001363010"/>
    </source>
</evidence>
<feature type="region of interest" description="Disordered" evidence="1">
    <location>
        <begin position="1"/>
        <end position="24"/>
    </location>
</feature>
<accession>A0ABU8W4T1</accession>
<protein>
    <recommendedName>
        <fullName evidence="4">Lactonase, 7-bladed beta-propeller</fullName>
    </recommendedName>
</protein>
<proteinExistence type="predicted"/>
<dbReference type="Gene3D" id="2.130.10.10">
    <property type="entry name" value="YVTN repeat-like/Quinoprotein amine dehydrogenase"/>
    <property type="match status" value="1"/>
</dbReference>
<feature type="compositionally biased region" description="Low complexity" evidence="1">
    <location>
        <begin position="1"/>
        <end position="11"/>
    </location>
</feature>
<organism evidence="2 3">
    <name type="scientific">Variovorax humicola</name>
    <dbReference type="NCBI Taxonomy" id="1769758"/>
    <lineage>
        <taxon>Bacteria</taxon>
        <taxon>Pseudomonadati</taxon>
        <taxon>Pseudomonadota</taxon>
        <taxon>Betaproteobacteria</taxon>
        <taxon>Burkholderiales</taxon>
        <taxon>Comamonadaceae</taxon>
        <taxon>Variovorax</taxon>
    </lineage>
</organism>
<evidence type="ECO:0008006" key="4">
    <source>
        <dbReference type="Google" id="ProtNLM"/>
    </source>
</evidence>
<evidence type="ECO:0000313" key="2">
    <source>
        <dbReference type="EMBL" id="MEJ8824524.1"/>
    </source>
</evidence>
<dbReference type="RefSeq" id="WP_340365547.1">
    <property type="nucleotide sequence ID" value="NZ_JBBKZV010000014.1"/>
</dbReference>
<comment type="caution">
    <text evidence="2">The sequence shown here is derived from an EMBL/GenBank/DDBJ whole genome shotgun (WGS) entry which is preliminary data.</text>
</comment>
<gene>
    <name evidence="2" type="ORF">WKW80_21210</name>
</gene>
<name>A0ABU8W4T1_9BURK</name>
<keyword evidence="3" id="KW-1185">Reference proteome</keyword>
<evidence type="ECO:0000256" key="1">
    <source>
        <dbReference type="SAM" id="MobiDB-lite"/>
    </source>
</evidence>